<dbReference type="GO" id="GO:0016020">
    <property type="term" value="C:membrane"/>
    <property type="evidence" value="ECO:0007669"/>
    <property type="project" value="InterPro"/>
</dbReference>
<comment type="similarity">
    <text evidence="1">Belongs to the nematode receptor-like protein sre family.</text>
</comment>
<comment type="caution">
    <text evidence="3">The sequence shown here is derived from an EMBL/GenBank/DDBJ whole genome shotgun (WGS) entry which is preliminary data.</text>
</comment>
<dbReference type="Proteomes" id="UP001432027">
    <property type="component" value="Unassembled WGS sequence"/>
</dbReference>
<evidence type="ECO:0008006" key="5">
    <source>
        <dbReference type="Google" id="ProtNLM"/>
    </source>
</evidence>
<dbReference type="AlphaFoldDB" id="A0AAV5TKL4"/>
<feature type="non-terminal residue" evidence="3">
    <location>
        <position position="1"/>
    </location>
</feature>
<accession>A0AAV5TKL4</accession>
<dbReference type="GO" id="GO:0007606">
    <property type="term" value="P:sensory perception of chemical stimulus"/>
    <property type="evidence" value="ECO:0007669"/>
    <property type="project" value="InterPro"/>
</dbReference>
<proteinExistence type="inferred from homology"/>
<dbReference type="PANTHER" id="PTHR23128:SF132">
    <property type="entry name" value="SERPENTINE RECEPTOR, CLASS E (EPSILON)-RELATED"/>
    <property type="match status" value="1"/>
</dbReference>
<dbReference type="PANTHER" id="PTHR23128">
    <property type="entry name" value="SERPENTINE RECEPTOR, CLASS E (EPSILON)-RELATED"/>
    <property type="match status" value="1"/>
</dbReference>
<keyword evidence="2" id="KW-0812">Transmembrane</keyword>
<feature type="transmembrane region" description="Helical" evidence="2">
    <location>
        <begin position="113"/>
        <end position="133"/>
    </location>
</feature>
<dbReference type="InterPro" id="IPR004151">
    <property type="entry name" value="7TM_GPCR_serpentine_rcpt_Sre"/>
</dbReference>
<gene>
    <name evidence="3" type="ORF">PENTCL1PPCAC_17056</name>
</gene>
<evidence type="ECO:0000256" key="2">
    <source>
        <dbReference type="SAM" id="Phobius"/>
    </source>
</evidence>
<feature type="transmembrane region" description="Helical" evidence="2">
    <location>
        <begin position="45"/>
        <end position="72"/>
    </location>
</feature>
<evidence type="ECO:0000313" key="3">
    <source>
        <dbReference type="EMBL" id="GMS94881.1"/>
    </source>
</evidence>
<keyword evidence="2" id="KW-0472">Membrane</keyword>
<keyword evidence="2" id="KW-1133">Transmembrane helix</keyword>
<feature type="transmembrane region" description="Helical" evidence="2">
    <location>
        <begin position="174"/>
        <end position="192"/>
    </location>
</feature>
<evidence type="ECO:0000256" key="1">
    <source>
        <dbReference type="ARBA" id="ARBA00006803"/>
    </source>
</evidence>
<reference evidence="3" key="1">
    <citation type="submission" date="2023-10" db="EMBL/GenBank/DDBJ databases">
        <title>Genome assembly of Pristionchus species.</title>
        <authorList>
            <person name="Yoshida K."/>
            <person name="Sommer R.J."/>
        </authorList>
    </citation>
    <scope>NUCLEOTIDE SEQUENCE</scope>
    <source>
        <strain evidence="3">RS0144</strain>
    </source>
</reference>
<protein>
    <recommendedName>
        <fullName evidence="5">G protein-coupled receptor</fullName>
    </recommendedName>
</protein>
<name>A0AAV5TKL4_9BILA</name>
<organism evidence="3 4">
    <name type="scientific">Pristionchus entomophagus</name>
    <dbReference type="NCBI Taxonomy" id="358040"/>
    <lineage>
        <taxon>Eukaryota</taxon>
        <taxon>Metazoa</taxon>
        <taxon>Ecdysozoa</taxon>
        <taxon>Nematoda</taxon>
        <taxon>Chromadorea</taxon>
        <taxon>Rhabditida</taxon>
        <taxon>Rhabditina</taxon>
        <taxon>Diplogasteromorpha</taxon>
        <taxon>Diplogasteroidea</taxon>
        <taxon>Neodiplogasteridae</taxon>
        <taxon>Pristionchus</taxon>
    </lineage>
</organism>
<keyword evidence="4" id="KW-1185">Reference proteome</keyword>
<feature type="transmembrane region" description="Helical" evidence="2">
    <location>
        <begin position="84"/>
        <end position="107"/>
    </location>
</feature>
<feature type="non-terminal residue" evidence="3">
    <location>
        <position position="248"/>
    </location>
</feature>
<feature type="transmembrane region" description="Helical" evidence="2">
    <location>
        <begin position="212"/>
        <end position="234"/>
    </location>
</feature>
<sequence length="248" mass="28691">VKVMHINMHILNTYTICGLSQINMFSRISIMIVEVAERFEGISEFLIVVSFIKTFAWVSIYNFITYITYAAFIFSSDYERNNRIWVSYLLILGNSLFSGMMAVLLMFDILNGVIYAFLVFCVSNVSCAAFMLIKAENVKENARLNNFDFRNSDYTVSQRWQVKDNVRLSMDSRLLVFGSALQISFYLPFFFLPPFFLGDKPEERATLELYKAIFHLISAYGFAIAELFVVIAFSRNRDYIRSMMGVPT</sequence>
<dbReference type="Pfam" id="PF03125">
    <property type="entry name" value="Sre"/>
    <property type="match status" value="1"/>
</dbReference>
<dbReference type="EMBL" id="BTSX01000004">
    <property type="protein sequence ID" value="GMS94881.1"/>
    <property type="molecule type" value="Genomic_DNA"/>
</dbReference>
<evidence type="ECO:0000313" key="4">
    <source>
        <dbReference type="Proteomes" id="UP001432027"/>
    </source>
</evidence>